<dbReference type="Pfam" id="PF21810">
    <property type="entry name" value="DUF6880"/>
    <property type="match status" value="1"/>
</dbReference>
<dbReference type="Pfam" id="PF04434">
    <property type="entry name" value="SWIM"/>
    <property type="match status" value="1"/>
</dbReference>
<accession>A0ABM7U2L0</accession>
<dbReference type="InterPro" id="IPR049245">
    <property type="entry name" value="DUF6880"/>
</dbReference>
<name>A0ABM7U2L0_9BURK</name>
<feature type="domain" description="SWIM-type" evidence="2">
    <location>
        <begin position="57"/>
        <end position="94"/>
    </location>
</feature>
<evidence type="ECO:0000259" key="2">
    <source>
        <dbReference type="PROSITE" id="PS50966"/>
    </source>
</evidence>
<proteinExistence type="predicted"/>
<keyword evidence="4" id="KW-1185">Reference proteome</keyword>
<evidence type="ECO:0000313" key="4">
    <source>
        <dbReference type="Proteomes" id="UP001319874"/>
    </source>
</evidence>
<sequence length="590" mass="65994">MSQSANLAEALTLAEVMSRSDEKTFARGKAYFHGGKVSRLEEKDGGVRAIVRGTEPYNVELTTRYGGLTCYCDCPVSRTATFCKHAVAVALSWLENSGTEVFQPDEEPQPKKPRKKRKTYAEQVHEYVASLDADALRTWLMEAVERDVALRDKLLLAARSANASDLPGMKSAIRQATRVRRAMHDWREVAEYADGLFSLCDVLRARLNGPNAADVVELAELAIDETETSLERMDDSNGYVLPAINELAAIHLEACERTRPDPEKLAERLFRFQMEGQWGTFRDVFPAYADALGDVGLRIYRELLNEQWSERPAPATSDSAYAFDSRRSKVTHAMAALAEFDGDIDALIRIKSEDLSNPYQFLKVAQLCQEHGRQDEGLAWAERGIEESKKNPDSSLLTFCIDGYLSRGDFDKADAYAWRRFVSHTGALAFQALLKVAAATGKHDETRQRALEHIWDCIRKEEAGKAKRSVWNPTTRTELVKLYLAEHDNEAAWNAFTGGPVATQIVQQMAAVRAATHPRDALVVYHNLLPDAVARGTGKAQYRDAFEIVQAIGAVRAKLSEHAQFAAELAEMRQTYRAKRNFIVLLNTLC</sequence>
<dbReference type="InterPro" id="IPR007527">
    <property type="entry name" value="Znf_SWIM"/>
</dbReference>
<dbReference type="Proteomes" id="UP001319874">
    <property type="component" value="Chromosome 2"/>
</dbReference>
<keyword evidence="1" id="KW-0863">Zinc-finger</keyword>
<evidence type="ECO:0000256" key="1">
    <source>
        <dbReference type="PROSITE-ProRule" id="PRU00325"/>
    </source>
</evidence>
<evidence type="ECO:0000313" key="3">
    <source>
        <dbReference type="EMBL" id="BCZ80984.1"/>
    </source>
</evidence>
<protein>
    <recommendedName>
        <fullName evidence="2">SWIM-type domain-containing protein</fullName>
    </recommendedName>
</protein>
<dbReference type="RefSeq" id="WP_229513556.1">
    <property type="nucleotide sequence ID" value="NZ_AP024956.1"/>
</dbReference>
<dbReference type="PROSITE" id="PS50966">
    <property type="entry name" value="ZF_SWIM"/>
    <property type="match status" value="1"/>
</dbReference>
<reference evidence="3 4" key="1">
    <citation type="journal article" date="2022" name="Front. Microbiol.">
        <title>Identification and characterization of a novel class of self-sufficient cytochrome P450 hydroxylase involved in cyclohexanecarboxylate degradation in Paraburkholderia terrae strain KU-64.</title>
        <authorList>
            <person name="Yamamoto T."/>
            <person name="Hasegawa Y."/>
            <person name="Iwaki H."/>
        </authorList>
    </citation>
    <scope>NUCLEOTIDE SEQUENCE [LARGE SCALE GENOMIC DNA]</scope>
    <source>
        <strain evidence="3 4">KU-64</strain>
    </source>
</reference>
<organism evidence="3 4">
    <name type="scientific">Paraburkholderia terrae</name>
    <dbReference type="NCBI Taxonomy" id="311230"/>
    <lineage>
        <taxon>Bacteria</taxon>
        <taxon>Pseudomonadati</taxon>
        <taxon>Pseudomonadota</taxon>
        <taxon>Betaproteobacteria</taxon>
        <taxon>Burkholderiales</taxon>
        <taxon>Burkholderiaceae</taxon>
        <taxon>Paraburkholderia</taxon>
    </lineage>
</organism>
<dbReference type="EMBL" id="AP024956">
    <property type="protein sequence ID" value="BCZ80984.1"/>
    <property type="molecule type" value="Genomic_DNA"/>
</dbReference>
<keyword evidence="1" id="KW-0862">Zinc</keyword>
<keyword evidence="1" id="KW-0479">Metal-binding</keyword>
<gene>
    <name evidence="3" type="ORF">PTKU64_46590</name>
</gene>